<evidence type="ECO:0000259" key="3">
    <source>
        <dbReference type="Pfam" id="PF01494"/>
    </source>
</evidence>
<reference evidence="4 5" key="1">
    <citation type="submission" date="2019-03" db="EMBL/GenBank/DDBJ databases">
        <title>Genomic Encyclopedia of Type Strains, Phase IV (KMG-IV): sequencing the most valuable type-strain genomes for metagenomic binning, comparative biology and taxonomic classification.</title>
        <authorList>
            <person name="Goeker M."/>
        </authorList>
    </citation>
    <scope>NUCLEOTIDE SEQUENCE [LARGE SCALE GENOMIC DNA]</scope>
    <source>
        <strain evidence="4 5">DSM 46770</strain>
    </source>
</reference>
<name>A0A4R6V2S7_9ACTN</name>
<dbReference type="InterPro" id="IPR002938">
    <property type="entry name" value="FAD-bd"/>
</dbReference>
<dbReference type="PRINTS" id="PR00420">
    <property type="entry name" value="RNGMNOXGNASE"/>
</dbReference>
<dbReference type="InterPro" id="IPR036188">
    <property type="entry name" value="FAD/NAD-bd_sf"/>
</dbReference>
<organism evidence="4 5">
    <name type="scientific">Actinorugispora endophytica</name>
    <dbReference type="NCBI Taxonomy" id="1605990"/>
    <lineage>
        <taxon>Bacteria</taxon>
        <taxon>Bacillati</taxon>
        <taxon>Actinomycetota</taxon>
        <taxon>Actinomycetes</taxon>
        <taxon>Streptosporangiales</taxon>
        <taxon>Nocardiopsidaceae</taxon>
        <taxon>Actinorugispora</taxon>
    </lineage>
</organism>
<keyword evidence="5" id="KW-1185">Reference proteome</keyword>
<proteinExistence type="predicted"/>
<dbReference type="RefSeq" id="WP_133740442.1">
    <property type="nucleotide sequence ID" value="NZ_SNYN01000002.1"/>
</dbReference>
<dbReference type="Pfam" id="PF01494">
    <property type="entry name" value="FAD_binding_3"/>
    <property type="match status" value="1"/>
</dbReference>
<accession>A0A4R6V2S7</accession>
<evidence type="ECO:0000313" key="4">
    <source>
        <dbReference type="EMBL" id="TDQ54484.1"/>
    </source>
</evidence>
<dbReference type="EMBL" id="SNYN01000002">
    <property type="protein sequence ID" value="TDQ54484.1"/>
    <property type="molecule type" value="Genomic_DNA"/>
</dbReference>
<dbReference type="SUPFAM" id="SSF51905">
    <property type="entry name" value="FAD/NAD(P)-binding domain"/>
    <property type="match status" value="1"/>
</dbReference>
<dbReference type="GO" id="GO:0004497">
    <property type="term" value="F:monooxygenase activity"/>
    <property type="evidence" value="ECO:0007669"/>
    <property type="project" value="UniProtKB-KW"/>
</dbReference>
<keyword evidence="1" id="KW-0560">Oxidoreductase</keyword>
<evidence type="ECO:0000313" key="5">
    <source>
        <dbReference type="Proteomes" id="UP000295281"/>
    </source>
</evidence>
<dbReference type="Gene3D" id="3.50.50.60">
    <property type="entry name" value="FAD/NAD(P)-binding domain"/>
    <property type="match status" value="1"/>
</dbReference>
<dbReference type="InterPro" id="IPR050493">
    <property type="entry name" value="FAD-dep_Monooxygenase_BioMet"/>
</dbReference>
<dbReference type="AlphaFoldDB" id="A0A4R6V2S7"/>
<dbReference type="OrthoDB" id="9782160at2"/>
<evidence type="ECO:0000256" key="1">
    <source>
        <dbReference type="ARBA" id="ARBA00023002"/>
    </source>
</evidence>
<gene>
    <name evidence="4" type="ORF">EV190_102318</name>
</gene>
<feature type="domain" description="FAD-binding" evidence="3">
    <location>
        <begin position="5"/>
        <end position="347"/>
    </location>
</feature>
<evidence type="ECO:0000256" key="2">
    <source>
        <dbReference type="ARBA" id="ARBA00023033"/>
    </source>
</evidence>
<dbReference type="GO" id="GO:0071949">
    <property type="term" value="F:FAD binding"/>
    <property type="evidence" value="ECO:0007669"/>
    <property type="project" value="InterPro"/>
</dbReference>
<protein>
    <submittedName>
        <fullName evidence="4">2-polyprenyl-6-methoxyphenol hydroxylase-like FAD-dependent oxidoreductase</fullName>
    </submittedName>
</protein>
<dbReference type="PANTHER" id="PTHR13789:SF309">
    <property type="entry name" value="PUTATIVE (AFU_ORTHOLOGUE AFUA_6G14510)-RELATED"/>
    <property type="match status" value="1"/>
</dbReference>
<comment type="caution">
    <text evidence="4">The sequence shown here is derived from an EMBL/GenBank/DDBJ whole genome shotgun (WGS) entry which is preliminary data.</text>
</comment>
<dbReference type="Proteomes" id="UP000295281">
    <property type="component" value="Unassembled WGS sequence"/>
</dbReference>
<sequence>MREPVATVVGGGIAGLASAVALAREGWRTTVLERRDGAAEVGAGVAVPANGVAALRALGFDDGRVAEIGYATTATGFRDTRGRRVLLIPDDRADVRPVVSLLGLHRQRLRAALLRAAEEAGVVVAAGARVTGVRPGAPGGARAEVEWRSGDAAHRAEADLVVGADGMWSAVRAALFPGARPRYSGSTSWRAVVPDTARDGRLAEYWGPGAEFGSVRVGASELYWYGYVRAPEGAVVGDEHAVACSRFARWAPEVGGLIAATAPDRLVRHDVYHLPGGLPGYVRGRVVMVGDAAHAALPTMGQGAATALEDGVSIGRLVGGRVARGCGLGSALAEFDAVRRPRCRAIAAHAVLMARFGADLGGGWRQAARNSVFRLVPGGAVVRAFSSVARWTPPSVPGSARPAGRGAAAT</sequence>
<dbReference type="PANTHER" id="PTHR13789">
    <property type="entry name" value="MONOOXYGENASE"/>
    <property type="match status" value="1"/>
</dbReference>
<keyword evidence="2" id="KW-0503">Monooxygenase</keyword>